<dbReference type="SUPFAM" id="SSF48726">
    <property type="entry name" value="Immunoglobulin"/>
    <property type="match status" value="1"/>
</dbReference>
<evidence type="ECO:0000313" key="1">
    <source>
        <dbReference type="EMBL" id="OXA52700.1"/>
    </source>
</evidence>
<dbReference type="EMBL" id="LNIX01000006">
    <property type="protein sequence ID" value="OXA52700.1"/>
    <property type="molecule type" value="Genomic_DNA"/>
</dbReference>
<keyword evidence="2" id="KW-1185">Reference proteome</keyword>
<proteinExistence type="predicted"/>
<sequence length="187" mass="20810">MLQFSSWDGAHREGCGCRNRVVDLIPLSSGMHNGGFQCEVDTDDSAKDGEDEVLPFFDPGSNMTTNLTVQMGSDVFLSCPVQQLGPFKVSWVKKDPTGNIQLLTYGETTYRSEARQSSHFVKPNDWQLRLSRSGGSFFSRVIIFYINLETGFTVFNAPMGATISVKSPPIRPEFYTTLSTSMVSERK</sequence>
<name>A0A226E5W5_FOLCA</name>
<accession>A0A226E5W5</accession>
<dbReference type="InterPro" id="IPR013783">
    <property type="entry name" value="Ig-like_fold"/>
</dbReference>
<evidence type="ECO:0000313" key="2">
    <source>
        <dbReference type="Proteomes" id="UP000198287"/>
    </source>
</evidence>
<dbReference type="GO" id="GO:0050808">
    <property type="term" value="P:synapse organization"/>
    <property type="evidence" value="ECO:0007669"/>
    <property type="project" value="TreeGrafter"/>
</dbReference>
<dbReference type="PANTHER" id="PTHR23279:SF3">
    <property type="entry name" value="DEFECTIVE PROBOSCIS EXTENSION RESPONSE 18"/>
    <property type="match status" value="1"/>
</dbReference>
<dbReference type="STRING" id="158441.A0A226E5W5"/>
<dbReference type="PANTHER" id="PTHR23279">
    <property type="entry name" value="DEFECTIVE PROBOSCIS EXTENSION RESPONSE DPR -RELATED"/>
    <property type="match status" value="1"/>
</dbReference>
<dbReference type="InterPro" id="IPR036179">
    <property type="entry name" value="Ig-like_dom_sf"/>
</dbReference>
<dbReference type="InterPro" id="IPR037448">
    <property type="entry name" value="Zig-8"/>
</dbReference>
<protein>
    <recommendedName>
        <fullName evidence="3">Ig-like domain-containing protein</fullName>
    </recommendedName>
</protein>
<comment type="caution">
    <text evidence="1">The sequence shown here is derived from an EMBL/GenBank/DDBJ whole genome shotgun (WGS) entry which is preliminary data.</text>
</comment>
<dbReference type="OrthoDB" id="6354602at2759"/>
<dbReference type="Proteomes" id="UP000198287">
    <property type="component" value="Unassembled WGS sequence"/>
</dbReference>
<gene>
    <name evidence="1" type="ORF">Fcan01_11949</name>
</gene>
<reference evidence="1 2" key="1">
    <citation type="submission" date="2015-12" db="EMBL/GenBank/DDBJ databases">
        <title>The genome of Folsomia candida.</title>
        <authorList>
            <person name="Faddeeva A."/>
            <person name="Derks M.F."/>
            <person name="Anvar Y."/>
            <person name="Smit S."/>
            <person name="Van Straalen N."/>
            <person name="Roelofs D."/>
        </authorList>
    </citation>
    <scope>NUCLEOTIDE SEQUENCE [LARGE SCALE GENOMIC DNA]</scope>
    <source>
        <strain evidence="1 2">VU population</strain>
        <tissue evidence="1">Whole body</tissue>
    </source>
</reference>
<organism evidence="1 2">
    <name type="scientific">Folsomia candida</name>
    <name type="common">Springtail</name>
    <dbReference type="NCBI Taxonomy" id="158441"/>
    <lineage>
        <taxon>Eukaryota</taxon>
        <taxon>Metazoa</taxon>
        <taxon>Ecdysozoa</taxon>
        <taxon>Arthropoda</taxon>
        <taxon>Hexapoda</taxon>
        <taxon>Collembola</taxon>
        <taxon>Entomobryomorpha</taxon>
        <taxon>Isotomoidea</taxon>
        <taxon>Isotomidae</taxon>
        <taxon>Proisotominae</taxon>
        <taxon>Folsomia</taxon>
    </lineage>
</organism>
<dbReference type="GO" id="GO:0032589">
    <property type="term" value="C:neuron projection membrane"/>
    <property type="evidence" value="ECO:0007669"/>
    <property type="project" value="TreeGrafter"/>
</dbReference>
<dbReference type="AlphaFoldDB" id="A0A226E5W5"/>
<dbReference type="Gene3D" id="2.60.40.10">
    <property type="entry name" value="Immunoglobulins"/>
    <property type="match status" value="1"/>
</dbReference>
<evidence type="ECO:0008006" key="3">
    <source>
        <dbReference type="Google" id="ProtNLM"/>
    </source>
</evidence>